<proteinExistence type="predicted"/>
<dbReference type="AlphaFoldDB" id="F3NNI5"/>
<gene>
    <name evidence="2" type="ORF">SGM_4699</name>
</gene>
<reference evidence="2 3" key="1">
    <citation type="journal article" date="2011" name="J. Bacteriol.">
        <title>Draft genome sequence of the marine bacterium Streptomyces griseoaurantiacus M045, which produces novel manumycin-type antibiotics with a pABA core component.</title>
        <authorList>
            <person name="Li F."/>
            <person name="Jiang P."/>
            <person name="Zheng H."/>
            <person name="Wang S."/>
            <person name="Zhao G."/>
            <person name="Qin S."/>
            <person name="Liu Z."/>
        </authorList>
    </citation>
    <scope>NUCLEOTIDE SEQUENCE [LARGE SCALE GENOMIC DNA]</scope>
    <source>
        <strain evidence="2 3">M045</strain>
    </source>
</reference>
<comment type="caution">
    <text evidence="2">The sequence shown here is derived from an EMBL/GenBank/DDBJ whole genome shotgun (WGS) entry which is preliminary data.</text>
</comment>
<sequence length="71" mass="7273">MPCPRADGLRRLGGGGGGGGGGRGRPRRTHHHPPCGPPGGDRLPVILFLVRADSSFVTGWEPVIDGGLTAH</sequence>
<feature type="compositionally biased region" description="Basic residues" evidence="1">
    <location>
        <begin position="24"/>
        <end position="33"/>
    </location>
</feature>
<evidence type="ECO:0000313" key="2">
    <source>
        <dbReference type="EMBL" id="EGG45371.1"/>
    </source>
</evidence>
<dbReference type="EMBL" id="AEYX01000041">
    <property type="protein sequence ID" value="EGG45371.1"/>
    <property type="molecule type" value="Genomic_DNA"/>
</dbReference>
<evidence type="ECO:0000256" key="1">
    <source>
        <dbReference type="SAM" id="MobiDB-lite"/>
    </source>
</evidence>
<feature type="region of interest" description="Disordered" evidence="1">
    <location>
        <begin position="1"/>
        <end position="41"/>
    </location>
</feature>
<name>F3NNI5_9ACTN</name>
<protein>
    <submittedName>
        <fullName evidence="2">Uncharacterized protein</fullName>
    </submittedName>
</protein>
<accession>F3NNI5</accession>
<keyword evidence="3" id="KW-1185">Reference proteome</keyword>
<dbReference type="STRING" id="996637.SGM_4699"/>
<feature type="compositionally biased region" description="Gly residues" evidence="1">
    <location>
        <begin position="11"/>
        <end position="23"/>
    </location>
</feature>
<organism evidence="2 3">
    <name type="scientific">Streptomyces griseoaurantiacus M045</name>
    <dbReference type="NCBI Taxonomy" id="996637"/>
    <lineage>
        <taxon>Bacteria</taxon>
        <taxon>Bacillati</taxon>
        <taxon>Actinomycetota</taxon>
        <taxon>Actinomycetes</taxon>
        <taxon>Kitasatosporales</taxon>
        <taxon>Streptomycetaceae</taxon>
        <taxon>Streptomyces</taxon>
        <taxon>Streptomyces aurantiacus group</taxon>
    </lineage>
</organism>
<evidence type="ECO:0000313" key="3">
    <source>
        <dbReference type="Proteomes" id="UP000003022"/>
    </source>
</evidence>
<dbReference type="Proteomes" id="UP000003022">
    <property type="component" value="Unassembled WGS sequence"/>
</dbReference>